<dbReference type="RefSeq" id="WP_252856274.1">
    <property type="nucleotide sequence ID" value="NZ_JAMXLR010000096.1"/>
</dbReference>
<dbReference type="InterPro" id="IPR012373">
    <property type="entry name" value="Ferrdict_sens_TM"/>
</dbReference>
<feature type="domain" description="FecR protein" evidence="1">
    <location>
        <begin position="178"/>
        <end position="254"/>
    </location>
</feature>
<dbReference type="Proteomes" id="UP001155241">
    <property type="component" value="Unassembled WGS sequence"/>
</dbReference>
<dbReference type="PANTHER" id="PTHR30273:SF2">
    <property type="entry name" value="PROTEIN FECR"/>
    <property type="match status" value="1"/>
</dbReference>
<reference evidence="2" key="1">
    <citation type="submission" date="2022-06" db="EMBL/GenBank/DDBJ databases">
        <title>Aeoliella straminimaris, a novel planctomycete from sediments.</title>
        <authorList>
            <person name="Vitorino I.R."/>
            <person name="Lage O.M."/>
        </authorList>
    </citation>
    <scope>NUCLEOTIDE SEQUENCE</scope>
    <source>
        <strain evidence="2">ICT_H6.2</strain>
    </source>
</reference>
<evidence type="ECO:0000313" key="3">
    <source>
        <dbReference type="Proteomes" id="UP001155241"/>
    </source>
</evidence>
<name>A0A9X2JJH0_9BACT</name>
<dbReference type="Gene3D" id="2.60.120.1440">
    <property type="match status" value="1"/>
</dbReference>
<accession>A0A9X2JJH0</accession>
<evidence type="ECO:0000313" key="2">
    <source>
        <dbReference type="EMBL" id="MCO6048160.1"/>
    </source>
</evidence>
<organism evidence="2 3">
    <name type="scientific">Aeoliella straminimaris</name>
    <dbReference type="NCBI Taxonomy" id="2954799"/>
    <lineage>
        <taxon>Bacteria</taxon>
        <taxon>Pseudomonadati</taxon>
        <taxon>Planctomycetota</taxon>
        <taxon>Planctomycetia</taxon>
        <taxon>Pirellulales</taxon>
        <taxon>Lacipirellulaceae</taxon>
        <taxon>Aeoliella</taxon>
    </lineage>
</organism>
<evidence type="ECO:0000259" key="1">
    <source>
        <dbReference type="Pfam" id="PF04773"/>
    </source>
</evidence>
<dbReference type="InterPro" id="IPR006860">
    <property type="entry name" value="FecR"/>
</dbReference>
<keyword evidence="3" id="KW-1185">Reference proteome</keyword>
<dbReference type="AlphaFoldDB" id="A0A9X2JJH0"/>
<gene>
    <name evidence="2" type="ORF">NG895_30055</name>
</gene>
<protein>
    <submittedName>
        <fullName evidence="2">FecR family protein</fullName>
    </submittedName>
</protein>
<proteinExistence type="predicted"/>
<dbReference type="GO" id="GO:0016989">
    <property type="term" value="F:sigma factor antagonist activity"/>
    <property type="evidence" value="ECO:0007669"/>
    <property type="project" value="TreeGrafter"/>
</dbReference>
<dbReference type="PANTHER" id="PTHR30273">
    <property type="entry name" value="PERIPLASMIC SIGNAL SENSOR AND SIGMA FACTOR ACTIVATOR FECR-RELATED"/>
    <property type="match status" value="1"/>
</dbReference>
<comment type="caution">
    <text evidence="2">The sequence shown here is derived from an EMBL/GenBank/DDBJ whole genome shotgun (WGS) entry which is preliminary data.</text>
</comment>
<dbReference type="Pfam" id="PF04773">
    <property type="entry name" value="FecR"/>
    <property type="match status" value="1"/>
</dbReference>
<dbReference type="EMBL" id="JAMXLR010000096">
    <property type="protein sequence ID" value="MCO6048160.1"/>
    <property type="molecule type" value="Genomic_DNA"/>
</dbReference>
<sequence>MTESPREFDELRLRELSLARCNELLSEVELEELSAILRSSAEARRNFRELTAVHAQLGWERGGKDTVASLLDSPCLEESLQLELQRAPVAATTPTWSLALSLCLLVGVLGAGLLFWHNAGQPEPQLSHVTPPITRTVGTIAALRDGSHWSFGRPGGDNTDAVHPGDTLWLKRGALELRLITDTSMHVEAPAIVQVLSKDRVRLINGNIKVDVPDGAEGFAVESDSVEVIDLGTSFSVGVADEQTDVVVFEGEVNLKLQSKTRKGKNGPEQVVRHFHTGDAVRVSSDGTFSRIVEVRDSPIGIENDEGVEEALIASVKDNNVREDHWKFYHIVPGGMDEDVLAFVDRRGHQWNGATQAGMPGYLIGGDLVRTFNDDKATDDLVIRLQLAEPATVYVLLDERVSRPAWLIESFEDTGDDVGIDQGFTGGTGGPPSIGPGKSIEHRMNVWKQVVPQAGEVLLGPNGEVLRKDYRGTSVRANMYGIVAVPLAAD</sequence>